<dbReference type="Pfam" id="PF00617">
    <property type="entry name" value="RasGEF"/>
    <property type="match status" value="1"/>
</dbReference>
<name>A0A3P7JFS1_STRVU</name>
<dbReference type="GO" id="GO:0005886">
    <property type="term" value="C:plasma membrane"/>
    <property type="evidence" value="ECO:0007669"/>
    <property type="project" value="TreeGrafter"/>
</dbReference>
<keyword evidence="6" id="KW-1185">Reference proteome</keyword>
<keyword evidence="1 2" id="KW-0344">Guanine-nucleotide releasing factor</keyword>
<dbReference type="InterPro" id="IPR036964">
    <property type="entry name" value="RASGEF_cat_dom_sf"/>
</dbReference>
<protein>
    <recommendedName>
        <fullName evidence="7">N-terminal Ras-GEF domain-containing protein</fullName>
    </recommendedName>
</protein>
<dbReference type="PANTHER" id="PTHR23113">
    <property type="entry name" value="GUANINE NUCLEOTIDE EXCHANGE FACTOR"/>
    <property type="match status" value="1"/>
</dbReference>
<evidence type="ECO:0000259" key="3">
    <source>
        <dbReference type="PROSITE" id="PS50009"/>
    </source>
</evidence>
<feature type="domain" description="N-terminal Ras-GEF" evidence="4">
    <location>
        <begin position="78"/>
        <end position="198"/>
    </location>
</feature>
<feature type="domain" description="Ras-GEF" evidence="3">
    <location>
        <begin position="223"/>
        <end position="309"/>
    </location>
</feature>
<dbReference type="Proteomes" id="UP000270094">
    <property type="component" value="Unassembled WGS sequence"/>
</dbReference>
<dbReference type="AlphaFoldDB" id="A0A3P7JFS1"/>
<accession>A0A3P7JFS1</accession>
<dbReference type="Gene3D" id="1.10.840.10">
    <property type="entry name" value="Ras guanine-nucleotide exchange factors catalytic domain"/>
    <property type="match status" value="1"/>
</dbReference>
<reference evidence="5 6" key="1">
    <citation type="submission" date="2018-11" db="EMBL/GenBank/DDBJ databases">
        <authorList>
            <consortium name="Pathogen Informatics"/>
        </authorList>
    </citation>
    <scope>NUCLEOTIDE SEQUENCE [LARGE SCALE GENOMIC DNA]</scope>
</reference>
<dbReference type="InterPro" id="IPR001895">
    <property type="entry name" value="RASGEF_cat_dom"/>
</dbReference>
<evidence type="ECO:0000256" key="1">
    <source>
        <dbReference type="ARBA" id="ARBA00022658"/>
    </source>
</evidence>
<dbReference type="GO" id="GO:0005085">
    <property type="term" value="F:guanyl-nucleotide exchange factor activity"/>
    <property type="evidence" value="ECO:0007669"/>
    <property type="project" value="UniProtKB-KW"/>
</dbReference>
<feature type="non-terminal residue" evidence="5">
    <location>
        <position position="1"/>
    </location>
</feature>
<dbReference type="Pfam" id="PF00618">
    <property type="entry name" value="RasGEF_N"/>
    <property type="match status" value="1"/>
</dbReference>
<dbReference type="Gene3D" id="1.20.870.10">
    <property type="entry name" value="Son of sevenless (SoS) protein Chain: S domain 1"/>
    <property type="match status" value="1"/>
</dbReference>
<evidence type="ECO:0000313" key="6">
    <source>
        <dbReference type="Proteomes" id="UP000270094"/>
    </source>
</evidence>
<dbReference type="InterPro" id="IPR023578">
    <property type="entry name" value="Ras_GEF_dom_sf"/>
</dbReference>
<proteinExistence type="predicted"/>
<evidence type="ECO:0008006" key="7">
    <source>
        <dbReference type="Google" id="ProtNLM"/>
    </source>
</evidence>
<gene>
    <name evidence="5" type="ORF">SVUK_LOCUS12012</name>
</gene>
<organism evidence="5 6">
    <name type="scientific">Strongylus vulgaris</name>
    <name type="common">Blood worm</name>
    <dbReference type="NCBI Taxonomy" id="40348"/>
    <lineage>
        <taxon>Eukaryota</taxon>
        <taxon>Metazoa</taxon>
        <taxon>Ecdysozoa</taxon>
        <taxon>Nematoda</taxon>
        <taxon>Chromadorea</taxon>
        <taxon>Rhabditida</taxon>
        <taxon>Rhabditina</taxon>
        <taxon>Rhabditomorpha</taxon>
        <taxon>Strongyloidea</taxon>
        <taxon>Strongylidae</taxon>
        <taxon>Strongylus</taxon>
    </lineage>
</organism>
<dbReference type="OrthoDB" id="25179at2759"/>
<evidence type="ECO:0000313" key="5">
    <source>
        <dbReference type="EMBL" id="VDM77014.1"/>
    </source>
</evidence>
<dbReference type="SUPFAM" id="SSF48366">
    <property type="entry name" value="Ras GEF"/>
    <property type="match status" value="1"/>
</dbReference>
<dbReference type="InterPro" id="IPR008937">
    <property type="entry name" value="Ras-like_GEF"/>
</dbReference>
<dbReference type="EMBL" id="UYYB01098244">
    <property type="protein sequence ID" value="VDM77014.1"/>
    <property type="molecule type" value="Genomic_DNA"/>
</dbReference>
<dbReference type="InterPro" id="IPR000651">
    <property type="entry name" value="Ras-like_Gua-exchang_fac_N"/>
</dbReference>
<sequence length="309" mass="35621">TSRVTPDFANLAELLQDGEFGQFKLPSKFAEEEKEDDYAPRQAIDWLERRAIANVPETICTFDASEYLVMRAKEDSSKPPEVRGGPRDALIVHATEHNSSVLFQEAFLVTYRTFISSHDLINKLITRYVYMSMSGDRASQSAARLTFSVLVRVVDELTNYELSEVLVHTVTSFVYRLIHEGNLIFARLLRKRLLDRIVTPKPPSATVSKLIPPRKPFNLFDFRSADIACQMTYIDSHLFHLIEPAELLWWAQEQDEVKSPNLVTFTEHFNNVSFWVRTLVITPSNSKEREKYMLKFIKIMKVGIDLTLK</sequence>
<dbReference type="CDD" id="cd06224">
    <property type="entry name" value="REM"/>
    <property type="match status" value="1"/>
</dbReference>
<evidence type="ECO:0000259" key="4">
    <source>
        <dbReference type="PROSITE" id="PS50212"/>
    </source>
</evidence>
<evidence type="ECO:0000256" key="2">
    <source>
        <dbReference type="PROSITE-ProRule" id="PRU00168"/>
    </source>
</evidence>
<dbReference type="PROSITE" id="PS50009">
    <property type="entry name" value="RASGEF_CAT"/>
    <property type="match status" value="1"/>
</dbReference>
<dbReference type="PROSITE" id="PS50212">
    <property type="entry name" value="RASGEF_NTER"/>
    <property type="match status" value="1"/>
</dbReference>
<dbReference type="SMART" id="SM00229">
    <property type="entry name" value="RasGEFN"/>
    <property type="match status" value="1"/>
</dbReference>
<dbReference type="GO" id="GO:0007265">
    <property type="term" value="P:Ras protein signal transduction"/>
    <property type="evidence" value="ECO:0007669"/>
    <property type="project" value="TreeGrafter"/>
</dbReference>
<dbReference type="PANTHER" id="PTHR23113:SF224">
    <property type="entry name" value="RAP GUANINE NUCLEOTIDE EXCHANGE FACTOR 1"/>
    <property type="match status" value="1"/>
</dbReference>